<proteinExistence type="predicted"/>
<evidence type="ECO:0000259" key="1">
    <source>
        <dbReference type="Pfam" id="PF22738"/>
    </source>
</evidence>
<name>A0A563F018_9PSEU</name>
<dbReference type="Pfam" id="PF22738">
    <property type="entry name" value="NNH7"/>
    <property type="match status" value="1"/>
</dbReference>
<dbReference type="AlphaFoldDB" id="A0A563F018"/>
<dbReference type="EMBL" id="VOBR01000003">
    <property type="protein sequence ID" value="TWP53310.1"/>
    <property type="molecule type" value="Genomic_DNA"/>
</dbReference>
<accession>A0A563F018</accession>
<sequence length="1057" mass="116200">MARMRSGFSYQDAVKLLGGDTDAAKLVDRLSSAGVLLTGGVNLIDARSEVVRLGKDLVRTVRTRVQGMSRLDRTQLLEAAHSIIVVTAFFDALADLSLPVDVGLTRPEQLGVMTSAPGQFPRTVDLVGELLRWDTPQPSAEWPFADLVAALGVQYRARVGSFLSFVSGLAGWDELDARRRQAFVSSVSEELPGKAVARYEAMYRKLALDCPEFSVWTSLHEHAATRSRLDDLRALLESVASGDVPDARRSGLAKAYADVLDRPLVETGDLPRDLVVPPLRQAYVAPLFKVAEVTREDDISFDSWWAAVPRRDDIQDFLAGYLTSSRAVSAPLVVLGQPGSGKSVLTKMVAALLPASDFLPIRVVLRDVPAEADVQEQIEHAIRDATGERIDWPSLARSAGQAVPVVLLDGFDELLQATGVSRSDYLTKISEFQRRERTQGRAVIVVVTSRIAVAHRARVPEGTTALRLEPFGEAQVAHWLAGWNTANGDYFRANALHPLEADVVLQHADLAEQPLLLFMLALYDLEGNVLSDGSRLLSRSTLYEGLLRRFARREVSRQGSSLPDEEIERGVERELGYLSIVAFAMFNRGAQWVDETSLNEDLEALFGAAEPERGVRAHLTAAQLVLGRFFFVHEACATRDDATLQTYEFLHATFGEYLVARLIHQVLCDLAERDLAAPSSPFGDGRCDDGLLHALLSFAPLTTRAPVMTALRELSIGLERRQRDALRLLLVRLLRAAQLPRSDAGYPRYSPRPMTVPGRIAAYTANLALLIVVIGGELRSTDLGDGDRVREWASLTYLWRSQMSAEEWSAFAARVDVRRGEGRDFAFGHARGINFTETGDLIHENTIHGAGVLDLAAHAVLPVSYALGQSMNRTTPSGRDFVSPVHLLMDAWAGNAADSEERNAKYQACLLAITDVHRYWELLLRLIAQDESVSTDVALLALFAGLHYGTAPGPLSEVAMLLLERVEHPAVVFDALNRILAWAELEAPALVAVRALVRLIELGLEDDLCRVQYLADPVAFLNHGVLLEKIAEADPALYTRLQWAMRSVGLADGVRWL</sequence>
<dbReference type="RefSeq" id="WP_146349721.1">
    <property type="nucleotide sequence ID" value="NZ_VOBR01000003.1"/>
</dbReference>
<organism evidence="2 3">
    <name type="scientific">Lentzea tibetensis</name>
    <dbReference type="NCBI Taxonomy" id="2591470"/>
    <lineage>
        <taxon>Bacteria</taxon>
        <taxon>Bacillati</taxon>
        <taxon>Actinomycetota</taxon>
        <taxon>Actinomycetes</taxon>
        <taxon>Pseudonocardiales</taxon>
        <taxon>Pseudonocardiaceae</taxon>
        <taxon>Lentzea</taxon>
    </lineage>
</organism>
<dbReference type="InterPro" id="IPR054567">
    <property type="entry name" value="NNH7"/>
</dbReference>
<dbReference type="InterPro" id="IPR027417">
    <property type="entry name" value="P-loop_NTPase"/>
</dbReference>
<keyword evidence="3" id="KW-1185">Reference proteome</keyword>
<evidence type="ECO:0000313" key="2">
    <source>
        <dbReference type="EMBL" id="TWP53310.1"/>
    </source>
</evidence>
<protein>
    <recommendedName>
        <fullName evidence="1">NACHT N-terminal Helical domain-containing protein</fullName>
    </recommendedName>
</protein>
<dbReference type="Gene3D" id="3.40.50.300">
    <property type="entry name" value="P-loop containing nucleotide triphosphate hydrolases"/>
    <property type="match status" value="1"/>
</dbReference>
<comment type="caution">
    <text evidence="2">The sequence shown here is derived from an EMBL/GenBank/DDBJ whole genome shotgun (WGS) entry which is preliminary data.</text>
</comment>
<dbReference type="Proteomes" id="UP000316639">
    <property type="component" value="Unassembled WGS sequence"/>
</dbReference>
<feature type="domain" description="NACHT N-terminal Helical" evidence="1">
    <location>
        <begin position="6"/>
        <end position="221"/>
    </location>
</feature>
<reference evidence="2 3" key="1">
    <citation type="submission" date="2019-07" db="EMBL/GenBank/DDBJ databases">
        <title>Lentzea xizangensis sp. nov., isolated from Qinghai-Tibetan Plateau Soils.</title>
        <authorList>
            <person name="Huang J."/>
        </authorList>
    </citation>
    <scope>NUCLEOTIDE SEQUENCE [LARGE SCALE GENOMIC DNA]</scope>
    <source>
        <strain evidence="2 3">FXJ1.1311</strain>
    </source>
</reference>
<gene>
    <name evidence="2" type="ORF">FKR81_04895</name>
</gene>
<dbReference type="SUPFAM" id="SSF52540">
    <property type="entry name" value="P-loop containing nucleoside triphosphate hydrolases"/>
    <property type="match status" value="1"/>
</dbReference>
<evidence type="ECO:0000313" key="3">
    <source>
        <dbReference type="Proteomes" id="UP000316639"/>
    </source>
</evidence>
<dbReference type="OrthoDB" id="419933at2"/>